<evidence type="ECO:0000313" key="2">
    <source>
        <dbReference type="EMBL" id="MBS9337737.1"/>
    </source>
</evidence>
<organism evidence="2 3">
    <name type="scientific">Fructobacillus parabroussonetiae</name>
    <dbReference type="NCBI Taxonomy" id="2713174"/>
    <lineage>
        <taxon>Bacteria</taxon>
        <taxon>Bacillati</taxon>
        <taxon>Bacillota</taxon>
        <taxon>Bacilli</taxon>
        <taxon>Lactobacillales</taxon>
        <taxon>Lactobacillaceae</taxon>
        <taxon>Fructobacillus</taxon>
    </lineage>
</organism>
<accession>A0ABS5R0Q2</accession>
<feature type="transmembrane region" description="Helical" evidence="1">
    <location>
        <begin position="530"/>
        <end position="548"/>
    </location>
</feature>
<dbReference type="RefSeq" id="WP_213821923.1">
    <property type="nucleotide sequence ID" value="NZ_JAAMFL010000007.1"/>
</dbReference>
<feature type="transmembrane region" description="Helical" evidence="1">
    <location>
        <begin position="322"/>
        <end position="343"/>
    </location>
</feature>
<sequence>MINIKKKFKGRIQPIFEKKGLVDFILIIGLSIITVLPAFMGHYYNSSSDGFNHLDRFENIYEAFKSGHLPSLFNFQYAPSNSAPGAAVNGLYPWLPGLIFIIPRLIFSTPLQALAVGFLILNAITMFNARLLMSKLTSNRWLLWLGIILYQFNNFHLIDLFSRSDFGESFAYAWLPLIFVGLMEIHDDKKSGVWLLGLGMGMMANSHVLTLLMSFVFILVFEVIRFLTKKLTLDNFKKLIYAGIIAIFVGFYSLFNIVLIYLRAKIDEPAHYLMDVDPMTFLTSFIQNNMGEKGYWSYGLPLLIVQITLTVLIFKYWNKQQWFGWIIAADILTIGIFNWWPWFKFINTPLSLIQFLQRANLFIVMFLCIGIVLYFNKKNSLNNFKIILLELAVCLFSLAGAYSVHATYFGPDKYHDAITNANYTKMLTTRYSFGEFLPISKDTGKVELKQSKNKSVSVKEIGRKSDSIVYNVKTTKDQFVSFRTVMYDDFKYDIKLDGKKVQSKSINQVKILVPEGTHKVSVQAESSRNAWQFTVTIITIMLAIFMIAKTYRPNVEED</sequence>
<name>A0ABS5R0Q2_9LACO</name>
<reference evidence="2 3" key="1">
    <citation type="submission" date="2020-02" db="EMBL/GenBank/DDBJ databases">
        <title>Fructobacillus sp. isolated from paper mulberry of Taiwan.</title>
        <authorList>
            <person name="Lin S.-T."/>
        </authorList>
    </citation>
    <scope>NUCLEOTIDE SEQUENCE [LARGE SCALE GENOMIC DNA]</scope>
    <source>
        <strain evidence="2 3">S1-1</strain>
    </source>
</reference>
<keyword evidence="1" id="KW-0812">Transmembrane</keyword>
<feature type="transmembrane region" description="Helical" evidence="1">
    <location>
        <begin position="21"/>
        <end position="44"/>
    </location>
</feature>
<dbReference type="EMBL" id="JAAMFL010000007">
    <property type="protein sequence ID" value="MBS9337737.1"/>
    <property type="molecule type" value="Genomic_DNA"/>
</dbReference>
<keyword evidence="1" id="KW-0472">Membrane</keyword>
<evidence type="ECO:0000256" key="1">
    <source>
        <dbReference type="SAM" id="Phobius"/>
    </source>
</evidence>
<dbReference type="Proteomes" id="UP001519503">
    <property type="component" value="Unassembled WGS sequence"/>
</dbReference>
<keyword evidence="3" id="KW-1185">Reference proteome</keyword>
<evidence type="ECO:0008006" key="4">
    <source>
        <dbReference type="Google" id="ProtNLM"/>
    </source>
</evidence>
<feature type="transmembrane region" description="Helical" evidence="1">
    <location>
        <begin position="139"/>
        <end position="158"/>
    </location>
</feature>
<protein>
    <recommendedName>
        <fullName evidence="4">Membrane protein 6-pyruvoyl-tetrahydropterin synthase-related domain-containing protein</fullName>
    </recommendedName>
</protein>
<feature type="transmembrane region" description="Helical" evidence="1">
    <location>
        <begin position="387"/>
        <end position="405"/>
    </location>
</feature>
<feature type="transmembrane region" description="Helical" evidence="1">
    <location>
        <begin position="295"/>
        <end position="315"/>
    </location>
</feature>
<keyword evidence="1" id="KW-1133">Transmembrane helix</keyword>
<feature type="transmembrane region" description="Helical" evidence="1">
    <location>
        <begin position="355"/>
        <end position="375"/>
    </location>
</feature>
<comment type="caution">
    <text evidence="2">The sequence shown here is derived from an EMBL/GenBank/DDBJ whole genome shotgun (WGS) entry which is preliminary data.</text>
</comment>
<feature type="transmembrane region" description="Helical" evidence="1">
    <location>
        <begin position="239"/>
        <end position="262"/>
    </location>
</feature>
<proteinExistence type="predicted"/>
<feature type="transmembrane region" description="Helical" evidence="1">
    <location>
        <begin position="206"/>
        <end position="227"/>
    </location>
</feature>
<evidence type="ECO:0000313" key="3">
    <source>
        <dbReference type="Proteomes" id="UP001519503"/>
    </source>
</evidence>
<gene>
    <name evidence="2" type="ORF">G6R30_04585</name>
</gene>